<dbReference type="Pfam" id="PF02542">
    <property type="entry name" value="YgbB"/>
    <property type="match status" value="1"/>
</dbReference>
<comment type="similarity">
    <text evidence="3 9 10">Belongs to the IspF family.</text>
</comment>
<dbReference type="GO" id="GO:0019288">
    <property type="term" value="P:isopentenyl diphosphate biosynthetic process, methylerythritol 4-phosphate pathway"/>
    <property type="evidence" value="ECO:0007669"/>
    <property type="project" value="UniProtKB-UniRule"/>
</dbReference>
<feature type="site" description="Transition state stabilizer" evidence="9">
    <location>
        <position position="37"/>
    </location>
</feature>
<dbReference type="KEGG" id="fhi:FSC454_06325"/>
<comment type="catalytic activity">
    <reaction evidence="1 9 10">
        <text>4-CDP-2-C-methyl-D-erythritol 2-phosphate = 2-C-methyl-D-erythritol 2,4-cyclic diphosphate + CMP</text>
        <dbReference type="Rhea" id="RHEA:23864"/>
        <dbReference type="ChEBI" id="CHEBI:57919"/>
        <dbReference type="ChEBI" id="CHEBI:58483"/>
        <dbReference type="ChEBI" id="CHEBI:60377"/>
        <dbReference type="EC" id="4.6.1.12"/>
    </reaction>
</comment>
<gene>
    <name evidence="9" type="primary">ispF</name>
    <name evidence="12" type="ORF">FSC454_06325</name>
</gene>
<dbReference type="GO" id="GO:0016114">
    <property type="term" value="P:terpenoid biosynthetic process"/>
    <property type="evidence" value="ECO:0007669"/>
    <property type="project" value="InterPro"/>
</dbReference>
<feature type="binding site" evidence="9">
    <location>
        <begin position="103"/>
        <end position="109"/>
    </location>
    <ligand>
        <name>4-CDP-2-C-methyl-D-erythritol 2-phosphate</name>
        <dbReference type="ChEBI" id="CHEBI:57919"/>
    </ligand>
</feature>
<dbReference type="HAMAP" id="MF_00107">
    <property type="entry name" value="IspF"/>
    <property type="match status" value="1"/>
</dbReference>
<dbReference type="RefSeq" id="WP_066046189.1">
    <property type="nucleotide sequence ID" value="NZ_CP018093.1"/>
</dbReference>
<dbReference type="FunFam" id="3.30.1330.50:FF:000001">
    <property type="entry name" value="2-C-methyl-D-erythritol 2,4-cyclodiphosphate synthase"/>
    <property type="match status" value="1"/>
</dbReference>
<evidence type="ECO:0000256" key="5">
    <source>
        <dbReference type="ARBA" id="ARBA00012579"/>
    </source>
</evidence>
<feature type="binding site" evidence="9">
    <location>
        <begin position="10"/>
        <end position="12"/>
    </location>
    <ligand>
        <name>4-CDP-2-C-methyl-D-erythritol 2-phosphate</name>
        <dbReference type="ChEBI" id="CHEBI:57919"/>
    </ligand>
</feature>
<dbReference type="InterPro" id="IPR020555">
    <property type="entry name" value="MECDP_synthase_CS"/>
</dbReference>
<evidence type="ECO:0000256" key="4">
    <source>
        <dbReference type="ARBA" id="ARBA00011233"/>
    </source>
</evidence>
<protein>
    <recommendedName>
        <fullName evidence="5 9">2-C-methyl-D-erythritol 2,4-cyclodiphosphate synthase</fullName>
        <shortName evidence="9">MECDP-synthase</shortName>
        <shortName evidence="9">MECPP-synthase</shortName>
        <shortName evidence="9">MECPS</shortName>
        <ecNumber evidence="5 9">4.6.1.12</ecNumber>
    </recommendedName>
</protein>
<feature type="site" description="Transition state stabilizer" evidence="9">
    <location>
        <position position="136"/>
    </location>
</feature>
<dbReference type="EC" id="4.6.1.12" evidence="5 9"/>
<evidence type="ECO:0000259" key="11">
    <source>
        <dbReference type="Pfam" id="PF02542"/>
    </source>
</evidence>
<dbReference type="PANTHER" id="PTHR43181:SF1">
    <property type="entry name" value="2-C-METHYL-D-ERYTHRITOL 2,4-CYCLODIPHOSPHATE SYNTHASE, CHLOROPLASTIC"/>
    <property type="match status" value="1"/>
</dbReference>
<comment type="function">
    <text evidence="9">Involved in the biosynthesis of isopentenyl diphosphate (IPP) and dimethylallyl diphosphate (DMAPP), two major building blocks of isoprenoid compounds. Catalyzes the conversion of 4-diphosphocytidyl-2-C-methyl-D-erythritol 2-phosphate (CDP-ME2P) to 2-C-methyl-D-erythritol 2,4-cyclodiphosphate (ME-CPP) with a corresponding release of cytidine 5-monophosphate (CMP).</text>
</comment>
<feature type="binding site" evidence="9">
    <location>
        <position position="12"/>
    </location>
    <ligand>
        <name>a divalent metal cation</name>
        <dbReference type="ChEBI" id="CHEBI:60240"/>
    </ligand>
</feature>
<evidence type="ECO:0000313" key="13">
    <source>
        <dbReference type="Proteomes" id="UP000182459"/>
    </source>
</evidence>
<dbReference type="Proteomes" id="UP000182459">
    <property type="component" value="Chromosome"/>
</dbReference>
<comment type="cofactor">
    <cofactor evidence="9">
        <name>a divalent metal cation</name>
        <dbReference type="ChEBI" id="CHEBI:60240"/>
    </cofactor>
    <text evidence="9">Binds 1 divalent metal cation per subunit.</text>
</comment>
<feature type="domain" description="2-C-methyl-D-erythritol 2,4-cyclodiphosphate synthase" evidence="11">
    <location>
        <begin position="3"/>
        <end position="157"/>
    </location>
</feature>
<evidence type="ECO:0000313" key="12">
    <source>
        <dbReference type="EMBL" id="APD50750.1"/>
    </source>
</evidence>
<dbReference type="EMBL" id="CP018093">
    <property type="protein sequence ID" value="APD50750.1"/>
    <property type="molecule type" value="Genomic_DNA"/>
</dbReference>
<feature type="binding site" evidence="9">
    <location>
        <position position="10"/>
    </location>
    <ligand>
        <name>a divalent metal cation</name>
        <dbReference type="ChEBI" id="CHEBI:60240"/>
    </ligand>
</feature>
<feature type="binding site" evidence="9">
    <location>
        <position position="142"/>
    </location>
    <ligand>
        <name>4-CDP-2-C-methyl-D-erythritol 2-phosphate</name>
        <dbReference type="ChEBI" id="CHEBI:57919"/>
    </ligand>
</feature>
<dbReference type="GO" id="GO:0046872">
    <property type="term" value="F:metal ion binding"/>
    <property type="evidence" value="ECO:0007669"/>
    <property type="project" value="UniProtKB-KW"/>
</dbReference>
<keyword evidence="13" id="KW-1185">Reference proteome</keyword>
<feature type="binding site" evidence="9">
    <location>
        <begin position="64"/>
        <end position="68"/>
    </location>
    <ligand>
        <name>4-CDP-2-C-methyl-D-erythritol 2-phosphate</name>
        <dbReference type="ChEBI" id="CHEBI:57919"/>
    </ligand>
</feature>
<keyword evidence="8 9" id="KW-0456">Lyase</keyword>
<proteinExistence type="inferred from homology"/>
<dbReference type="InterPro" id="IPR036571">
    <property type="entry name" value="MECDP_synthase_sf"/>
</dbReference>
<evidence type="ECO:0000256" key="1">
    <source>
        <dbReference type="ARBA" id="ARBA00000200"/>
    </source>
</evidence>
<dbReference type="NCBIfam" id="TIGR00151">
    <property type="entry name" value="ispF"/>
    <property type="match status" value="1"/>
</dbReference>
<feature type="binding site" evidence="9">
    <location>
        <begin position="135"/>
        <end position="138"/>
    </location>
    <ligand>
        <name>4-CDP-2-C-methyl-D-erythritol 2-phosphate</name>
        <dbReference type="ChEBI" id="CHEBI:57919"/>
    </ligand>
</feature>
<sequence>MSFRIGHGYDVHKFTSAKQNIIIGGVEIAYHLGLEAHSDGDVLIHALCDAILGALGLGDIGKHFPDTDNQFKNIDSKFFLAEIKKMLEDKQYSISNIDCTIIAQAPKMLSHIGKMRACLANILDIEISQINIKATTTERLGFIGREEGIATHVVCLLYK</sequence>
<dbReference type="Gene3D" id="3.30.1330.50">
    <property type="entry name" value="2-C-methyl-D-erythritol 2,4-cyclodiphosphate synthase"/>
    <property type="match status" value="1"/>
</dbReference>
<name>A0AAC9J5Z7_9GAMM</name>
<reference evidence="12 13" key="1">
    <citation type="submission" date="2016-11" db="EMBL/GenBank/DDBJ databases">
        <authorList>
            <person name="Hagglund E."/>
            <person name="Bystrom M."/>
            <person name="Naslund J."/>
            <person name="Stenberg P."/>
            <person name="Sjodin A."/>
        </authorList>
    </citation>
    <scope>NUCLEOTIDE SEQUENCE [LARGE SCALE GENOMIC DNA]</scope>
    <source>
        <strain evidence="12 13">CCUG 58020</strain>
    </source>
</reference>
<evidence type="ECO:0000256" key="7">
    <source>
        <dbReference type="ARBA" id="ARBA00023229"/>
    </source>
</evidence>
<evidence type="ECO:0000256" key="6">
    <source>
        <dbReference type="ARBA" id="ARBA00022723"/>
    </source>
</evidence>
<dbReference type="CDD" id="cd00554">
    <property type="entry name" value="MECDP_synthase"/>
    <property type="match status" value="1"/>
</dbReference>
<organism evidence="12 13">
    <name type="scientific">Francisella hispaniensis FSC454</name>
    <dbReference type="NCBI Taxonomy" id="1088883"/>
    <lineage>
        <taxon>Bacteria</taxon>
        <taxon>Pseudomonadati</taxon>
        <taxon>Pseudomonadota</taxon>
        <taxon>Gammaproteobacteria</taxon>
        <taxon>Thiotrichales</taxon>
        <taxon>Francisellaceae</taxon>
        <taxon>Francisella</taxon>
    </lineage>
</organism>
<keyword evidence="6 9" id="KW-0479">Metal-binding</keyword>
<dbReference type="PANTHER" id="PTHR43181">
    <property type="entry name" value="2-C-METHYL-D-ERYTHRITOL 2,4-CYCLODIPHOSPHATE SYNTHASE, CHLOROPLASTIC"/>
    <property type="match status" value="1"/>
</dbReference>
<evidence type="ECO:0000256" key="3">
    <source>
        <dbReference type="ARBA" id="ARBA00008480"/>
    </source>
</evidence>
<dbReference type="InterPro" id="IPR003526">
    <property type="entry name" value="MECDP_synthase"/>
</dbReference>
<feature type="binding site" evidence="9">
    <location>
        <position position="145"/>
    </location>
    <ligand>
        <name>4-CDP-2-C-methyl-D-erythritol 2-phosphate</name>
        <dbReference type="ChEBI" id="CHEBI:57919"/>
    </ligand>
</feature>
<evidence type="ECO:0000256" key="9">
    <source>
        <dbReference type="HAMAP-Rule" id="MF_00107"/>
    </source>
</evidence>
<dbReference type="SUPFAM" id="SSF69765">
    <property type="entry name" value="IpsF-like"/>
    <property type="match status" value="1"/>
</dbReference>
<evidence type="ECO:0000256" key="10">
    <source>
        <dbReference type="RuleBase" id="RU004395"/>
    </source>
</evidence>
<comment type="subunit">
    <text evidence="4 9">Homotrimer.</text>
</comment>
<comment type="pathway">
    <text evidence="2 9">Isoprenoid biosynthesis; isopentenyl diphosphate biosynthesis via DXP pathway; isopentenyl diphosphate from 1-deoxy-D-xylulose 5-phosphate: step 4/6.</text>
</comment>
<dbReference type="AlphaFoldDB" id="A0AAC9J5Z7"/>
<feature type="binding site" evidence="9">
    <location>
        <position position="45"/>
    </location>
    <ligand>
        <name>a divalent metal cation</name>
        <dbReference type="ChEBI" id="CHEBI:60240"/>
    </ligand>
</feature>
<feature type="binding site" evidence="9">
    <location>
        <begin position="59"/>
        <end position="61"/>
    </location>
    <ligand>
        <name>4-CDP-2-C-methyl-D-erythritol 2-phosphate</name>
        <dbReference type="ChEBI" id="CHEBI:57919"/>
    </ligand>
</feature>
<evidence type="ECO:0000256" key="2">
    <source>
        <dbReference type="ARBA" id="ARBA00004709"/>
    </source>
</evidence>
<accession>A0AAC9J5Z7</accession>
<dbReference type="GO" id="GO:0008685">
    <property type="term" value="F:2-C-methyl-D-erythritol 2,4-cyclodiphosphate synthase activity"/>
    <property type="evidence" value="ECO:0007669"/>
    <property type="project" value="UniProtKB-UniRule"/>
</dbReference>
<keyword evidence="7 9" id="KW-0414">Isoprene biosynthesis</keyword>
<dbReference type="PROSITE" id="PS01350">
    <property type="entry name" value="ISPF"/>
    <property type="match status" value="1"/>
</dbReference>
<feature type="binding site" evidence="9">
    <location>
        <begin position="37"/>
        <end position="38"/>
    </location>
    <ligand>
        <name>4-CDP-2-C-methyl-D-erythritol 2-phosphate</name>
        <dbReference type="ChEBI" id="CHEBI:57919"/>
    </ligand>
</feature>
<evidence type="ECO:0000256" key="8">
    <source>
        <dbReference type="ARBA" id="ARBA00023239"/>
    </source>
</evidence>